<feature type="region of interest" description="Disordered" evidence="1">
    <location>
        <begin position="81"/>
        <end position="200"/>
    </location>
</feature>
<dbReference type="EMBL" id="AP005761">
    <property type="protein sequence ID" value="BAD54654.1"/>
    <property type="molecule type" value="Genomic_DNA"/>
</dbReference>
<reference evidence="3" key="2">
    <citation type="journal article" date="2008" name="Nucleic Acids Res.">
        <title>The rice annotation project database (RAP-DB): 2008 update.</title>
        <authorList>
            <consortium name="The rice annotation project (RAP)"/>
        </authorList>
    </citation>
    <scope>GENOME REANNOTATION</scope>
    <source>
        <strain evidence="3">cv. Nipponbare</strain>
    </source>
</reference>
<evidence type="ECO:0000313" key="2">
    <source>
        <dbReference type="EMBL" id="BAD54654.1"/>
    </source>
</evidence>
<organism evidence="2 3">
    <name type="scientific">Oryza sativa subsp. japonica</name>
    <name type="common">Rice</name>
    <dbReference type="NCBI Taxonomy" id="39947"/>
    <lineage>
        <taxon>Eukaryota</taxon>
        <taxon>Viridiplantae</taxon>
        <taxon>Streptophyta</taxon>
        <taxon>Embryophyta</taxon>
        <taxon>Tracheophyta</taxon>
        <taxon>Spermatophyta</taxon>
        <taxon>Magnoliopsida</taxon>
        <taxon>Liliopsida</taxon>
        <taxon>Poales</taxon>
        <taxon>Poaceae</taxon>
        <taxon>BOP clade</taxon>
        <taxon>Oryzoideae</taxon>
        <taxon>Oryzeae</taxon>
        <taxon>Oryzinae</taxon>
        <taxon>Oryza</taxon>
        <taxon>Oryza sativa</taxon>
    </lineage>
</organism>
<sequence>MRERRPSRARGPVGDGAGVVGGEPAMSRFAEAWVIEDECALAWVFDGEVGVVDGGRDAVEIAHLAAAGVFVLELARMAIPSPSPASPSPPLPTPMPSFFCRLPGLSDPELARTETPSPYPASSPPPPWRRWPTTPSSSLASPHRPPRHPPGGLHIEQNRKPGRAMDKGPVGTRPSAPLGPFSAPPAPPVLDRPRLPTRAPARRPIVRDVVPRHAAATRAFGGGNIPHACAYLVLSSPSTLQSQSAICRPHHAACCVPLPTHCTHTHTNANAEMTPPDTDAHATDMARDH</sequence>
<gene>
    <name evidence="2" type="primary">B1066D09.41</name>
</gene>
<dbReference type="Proteomes" id="UP000000763">
    <property type="component" value="Chromosome 6"/>
</dbReference>
<evidence type="ECO:0000256" key="1">
    <source>
        <dbReference type="SAM" id="MobiDB-lite"/>
    </source>
</evidence>
<feature type="compositionally biased region" description="Basic and acidic residues" evidence="1">
    <location>
        <begin position="156"/>
        <end position="166"/>
    </location>
</feature>
<proteinExistence type="predicted"/>
<reference evidence="3" key="1">
    <citation type="journal article" date="2005" name="Nature">
        <title>The map-based sequence of the rice genome.</title>
        <authorList>
            <consortium name="International rice genome sequencing project (IRGSP)"/>
            <person name="Matsumoto T."/>
            <person name="Wu J."/>
            <person name="Kanamori H."/>
            <person name="Katayose Y."/>
            <person name="Fujisawa M."/>
            <person name="Namiki N."/>
            <person name="Mizuno H."/>
            <person name="Yamamoto K."/>
            <person name="Antonio B.A."/>
            <person name="Baba T."/>
            <person name="Sakata K."/>
            <person name="Nagamura Y."/>
            <person name="Aoki H."/>
            <person name="Arikawa K."/>
            <person name="Arita K."/>
            <person name="Bito T."/>
            <person name="Chiden Y."/>
            <person name="Fujitsuka N."/>
            <person name="Fukunaka R."/>
            <person name="Hamada M."/>
            <person name="Harada C."/>
            <person name="Hayashi A."/>
            <person name="Hijishita S."/>
            <person name="Honda M."/>
            <person name="Hosokawa S."/>
            <person name="Ichikawa Y."/>
            <person name="Idonuma A."/>
            <person name="Iijima M."/>
            <person name="Ikeda M."/>
            <person name="Ikeno M."/>
            <person name="Ito K."/>
            <person name="Ito S."/>
            <person name="Ito T."/>
            <person name="Ito Y."/>
            <person name="Ito Y."/>
            <person name="Iwabuchi A."/>
            <person name="Kamiya K."/>
            <person name="Karasawa W."/>
            <person name="Kurita K."/>
            <person name="Katagiri S."/>
            <person name="Kikuta A."/>
            <person name="Kobayashi H."/>
            <person name="Kobayashi N."/>
            <person name="Machita K."/>
            <person name="Maehara T."/>
            <person name="Masukawa M."/>
            <person name="Mizubayashi T."/>
            <person name="Mukai Y."/>
            <person name="Nagasaki H."/>
            <person name="Nagata Y."/>
            <person name="Naito S."/>
            <person name="Nakashima M."/>
            <person name="Nakama Y."/>
            <person name="Nakamichi Y."/>
            <person name="Nakamura M."/>
            <person name="Meguro A."/>
            <person name="Negishi M."/>
            <person name="Ohta I."/>
            <person name="Ohta T."/>
            <person name="Okamoto M."/>
            <person name="Ono N."/>
            <person name="Saji S."/>
            <person name="Sakaguchi M."/>
            <person name="Sakai K."/>
            <person name="Shibata M."/>
            <person name="Shimokawa T."/>
            <person name="Song J."/>
            <person name="Takazaki Y."/>
            <person name="Terasawa K."/>
            <person name="Tsugane M."/>
            <person name="Tsuji K."/>
            <person name="Ueda S."/>
            <person name="Waki K."/>
            <person name="Yamagata H."/>
            <person name="Yamamoto M."/>
            <person name="Yamamoto S."/>
            <person name="Yamane H."/>
            <person name="Yoshiki S."/>
            <person name="Yoshihara R."/>
            <person name="Yukawa K."/>
            <person name="Zhong H."/>
            <person name="Yano M."/>
            <person name="Yuan Q."/>
            <person name="Ouyang S."/>
            <person name="Liu J."/>
            <person name="Jones K.M."/>
            <person name="Gansberger K."/>
            <person name="Moffat K."/>
            <person name="Hill J."/>
            <person name="Bera J."/>
            <person name="Fadrosh D."/>
            <person name="Jin S."/>
            <person name="Johri S."/>
            <person name="Kim M."/>
            <person name="Overton L."/>
            <person name="Reardon M."/>
            <person name="Tsitrin T."/>
            <person name="Vuong H."/>
            <person name="Weaver B."/>
            <person name="Ciecko A."/>
            <person name="Tallon L."/>
            <person name="Jackson J."/>
            <person name="Pai G."/>
            <person name="Aken S.V."/>
            <person name="Utterback T."/>
            <person name="Reidmuller S."/>
            <person name="Feldblyum T."/>
            <person name="Hsiao J."/>
            <person name="Zismann V."/>
            <person name="Iobst S."/>
            <person name="de Vazeille A.R."/>
            <person name="Buell C.R."/>
            <person name="Ying K."/>
            <person name="Li Y."/>
            <person name="Lu T."/>
            <person name="Huang Y."/>
            <person name="Zhao Q."/>
            <person name="Feng Q."/>
            <person name="Zhang L."/>
            <person name="Zhu J."/>
            <person name="Weng Q."/>
            <person name="Mu J."/>
            <person name="Lu Y."/>
            <person name="Fan D."/>
            <person name="Liu Y."/>
            <person name="Guan J."/>
            <person name="Zhang Y."/>
            <person name="Yu S."/>
            <person name="Liu X."/>
            <person name="Zhang Y."/>
            <person name="Hong G."/>
            <person name="Han B."/>
            <person name="Choisne N."/>
            <person name="Demange N."/>
            <person name="Orjeda G."/>
            <person name="Samain S."/>
            <person name="Cattolico L."/>
            <person name="Pelletier E."/>
            <person name="Couloux A."/>
            <person name="Segurens B."/>
            <person name="Wincker P."/>
            <person name="D'Hont A."/>
            <person name="Scarpelli C."/>
            <person name="Weissenbach J."/>
            <person name="Salanoubat M."/>
            <person name="Quetier F."/>
            <person name="Yu Y."/>
            <person name="Kim H.R."/>
            <person name="Rambo T."/>
            <person name="Currie J."/>
            <person name="Collura K."/>
            <person name="Luo M."/>
            <person name="Yang T."/>
            <person name="Ammiraju J.S.S."/>
            <person name="Engler F."/>
            <person name="Soderlund C."/>
            <person name="Wing R.A."/>
            <person name="Palmer L.E."/>
            <person name="de la Bastide M."/>
            <person name="Spiegel L."/>
            <person name="Nascimento L."/>
            <person name="Zutavern T."/>
            <person name="O'Shaughnessy A."/>
            <person name="Dike S."/>
            <person name="Dedhia N."/>
            <person name="Preston R."/>
            <person name="Balija V."/>
            <person name="McCombie W.R."/>
            <person name="Chow T."/>
            <person name="Chen H."/>
            <person name="Chung M."/>
            <person name="Chen C."/>
            <person name="Shaw J."/>
            <person name="Wu H."/>
            <person name="Hsiao K."/>
            <person name="Chao Y."/>
            <person name="Chu M."/>
            <person name="Cheng C."/>
            <person name="Hour A."/>
            <person name="Lee P."/>
            <person name="Lin S."/>
            <person name="Lin Y."/>
            <person name="Liou J."/>
            <person name="Liu S."/>
            <person name="Hsing Y."/>
            <person name="Raghuvanshi S."/>
            <person name="Mohanty A."/>
            <person name="Bharti A.K."/>
            <person name="Gaur A."/>
            <person name="Gupta V."/>
            <person name="Kumar D."/>
            <person name="Ravi V."/>
            <person name="Vij S."/>
            <person name="Kapur A."/>
            <person name="Khurana P."/>
            <person name="Khurana P."/>
            <person name="Khurana J.P."/>
            <person name="Tyagi A.K."/>
            <person name="Gaikwad K."/>
            <person name="Singh A."/>
            <person name="Dalal V."/>
            <person name="Srivastava S."/>
            <person name="Dixit A."/>
            <person name="Pal A.K."/>
            <person name="Ghazi I.A."/>
            <person name="Yadav M."/>
            <person name="Pandit A."/>
            <person name="Bhargava A."/>
            <person name="Sureshbabu K."/>
            <person name="Batra K."/>
            <person name="Sharma T.R."/>
            <person name="Mohapatra T."/>
            <person name="Singh N.K."/>
            <person name="Messing J."/>
            <person name="Nelson A.B."/>
            <person name="Fuks G."/>
            <person name="Kavchok S."/>
            <person name="Keizer G."/>
            <person name="Linton E."/>
            <person name="Llaca V."/>
            <person name="Song R."/>
            <person name="Tanyolac B."/>
            <person name="Young S."/>
            <person name="Ho-Il K."/>
            <person name="Hahn J.H."/>
            <person name="Sangsakoo G."/>
            <person name="Vanavichit A."/>
            <person name="de Mattos Luiz.A.T."/>
            <person name="Zimmer P.D."/>
            <person name="Malone G."/>
            <person name="Dellagostin O."/>
            <person name="de Oliveira A.C."/>
            <person name="Bevan M."/>
            <person name="Bancroft I."/>
            <person name="Minx P."/>
            <person name="Cordum H."/>
            <person name="Wilson R."/>
            <person name="Cheng Z."/>
            <person name="Jin W."/>
            <person name="Jiang J."/>
            <person name="Leong S.A."/>
            <person name="Iwama H."/>
            <person name="Gojobori T."/>
            <person name="Itoh T."/>
            <person name="Niimura Y."/>
            <person name="Fujii Y."/>
            <person name="Habara T."/>
            <person name="Sakai H."/>
            <person name="Sato Y."/>
            <person name="Wilson G."/>
            <person name="Kumar K."/>
            <person name="McCouch S."/>
            <person name="Juretic N."/>
            <person name="Hoen D."/>
            <person name="Wright S."/>
            <person name="Bruskiewich R."/>
            <person name="Bureau T."/>
            <person name="Miyao A."/>
            <person name="Hirochika H."/>
            <person name="Nishikawa T."/>
            <person name="Kadowaki K."/>
            <person name="Sugiura M."/>
            <person name="Burr B."/>
            <person name="Sasaki T."/>
        </authorList>
    </citation>
    <scope>NUCLEOTIDE SEQUENCE [LARGE SCALE GENOMIC DNA]</scope>
    <source>
        <strain evidence="3">cv. Nipponbare</strain>
    </source>
</reference>
<protein>
    <submittedName>
        <fullName evidence="2">Uncharacterized protein</fullName>
    </submittedName>
</protein>
<feature type="compositionally biased region" description="Low complexity" evidence="1">
    <location>
        <begin position="130"/>
        <end position="142"/>
    </location>
</feature>
<name>Q5Z572_ORYSJ</name>
<accession>Q5Z572</accession>
<feature type="compositionally biased region" description="Pro residues" evidence="1">
    <location>
        <begin position="81"/>
        <end position="95"/>
    </location>
</feature>
<dbReference type="AlphaFoldDB" id="Q5Z572"/>
<feature type="compositionally biased region" description="Pro residues" evidence="1">
    <location>
        <begin position="117"/>
        <end position="129"/>
    </location>
</feature>
<evidence type="ECO:0000313" key="3">
    <source>
        <dbReference type="Proteomes" id="UP000000763"/>
    </source>
</evidence>